<reference evidence="3" key="1">
    <citation type="submission" date="2019-01" db="EMBL/GenBank/DDBJ databases">
        <title>Draft genome sequences of three monokaryotic isolates of the white-rot basidiomycete fungus Dichomitus squalens.</title>
        <authorList>
            <consortium name="DOE Joint Genome Institute"/>
            <person name="Lopez S.C."/>
            <person name="Andreopoulos B."/>
            <person name="Pangilinan J."/>
            <person name="Lipzen A."/>
            <person name="Riley R."/>
            <person name="Ahrendt S."/>
            <person name="Ng V."/>
            <person name="Barry K."/>
            <person name="Daum C."/>
            <person name="Grigoriev I.V."/>
            <person name="Hilden K.S."/>
            <person name="Makela M.R."/>
            <person name="de Vries R.P."/>
        </authorList>
    </citation>
    <scope>NUCLEOTIDE SEQUENCE [LARGE SCALE GENOMIC DNA]</scope>
    <source>
        <strain evidence="3">OM18370.1</strain>
    </source>
</reference>
<feature type="transmembrane region" description="Helical" evidence="2">
    <location>
        <begin position="16"/>
        <end position="33"/>
    </location>
</feature>
<protein>
    <submittedName>
        <fullName evidence="3">Uncharacterized protein</fullName>
    </submittedName>
</protein>
<dbReference type="AlphaFoldDB" id="A0A4Q9MQN7"/>
<gene>
    <name evidence="3" type="ORF">BD311DRAFT_757987</name>
</gene>
<accession>A0A4Q9MQN7</accession>
<feature type="compositionally biased region" description="Basic residues" evidence="1">
    <location>
        <begin position="75"/>
        <end position="85"/>
    </location>
</feature>
<evidence type="ECO:0000313" key="3">
    <source>
        <dbReference type="EMBL" id="TBU28561.1"/>
    </source>
</evidence>
<sequence length="85" mass="9983">MPRTSMHIGFQSDSRMYLLLQVLVWLCIAPILFRTRRYSQCSFELILHYINKLSLTAALRPTPECSVSSPSFPRLAHRRHRRNVP</sequence>
<keyword evidence="2" id="KW-1133">Transmembrane helix</keyword>
<evidence type="ECO:0000256" key="2">
    <source>
        <dbReference type="SAM" id="Phobius"/>
    </source>
</evidence>
<feature type="region of interest" description="Disordered" evidence="1">
    <location>
        <begin position="62"/>
        <end position="85"/>
    </location>
</feature>
<keyword evidence="2" id="KW-0472">Membrane</keyword>
<keyword evidence="2" id="KW-0812">Transmembrane</keyword>
<proteinExistence type="predicted"/>
<dbReference type="EMBL" id="ML143420">
    <property type="protein sequence ID" value="TBU28561.1"/>
    <property type="molecule type" value="Genomic_DNA"/>
</dbReference>
<dbReference type="Proteomes" id="UP000292957">
    <property type="component" value="Unassembled WGS sequence"/>
</dbReference>
<name>A0A4Q9MQN7_9APHY</name>
<evidence type="ECO:0000256" key="1">
    <source>
        <dbReference type="SAM" id="MobiDB-lite"/>
    </source>
</evidence>
<organism evidence="3">
    <name type="scientific">Dichomitus squalens</name>
    <dbReference type="NCBI Taxonomy" id="114155"/>
    <lineage>
        <taxon>Eukaryota</taxon>
        <taxon>Fungi</taxon>
        <taxon>Dikarya</taxon>
        <taxon>Basidiomycota</taxon>
        <taxon>Agaricomycotina</taxon>
        <taxon>Agaricomycetes</taxon>
        <taxon>Polyporales</taxon>
        <taxon>Polyporaceae</taxon>
        <taxon>Dichomitus</taxon>
    </lineage>
</organism>